<dbReference type="InterPro" id="IPR036404">
    <property type="entry name" value="Jacalin-like_lectin_dom_sf"/>
</dbReference>
<dbReference type="SMART" id="SM00915">
    <property type="entry name" value="Jacalin"/>
    <property type="match status" value="1"/>
</dbReference>
<feature type="domain" description="Jacalin-type lectin" evidence="2">
    <location>
        <begin position="1042"/>
        <end position="1162"/>
    </location>
</feature>
<dbReference type="EMBL" id="CAIM01000463">
    <property type="protein sequence ID" value="CCI19542.1"/>
    <property type="molecule type" value="Genomic_DNA"/>
</dbReference>
<protein>
    <recommendedName>
        <fullName evidence="2">Jacalin-type lectin domain-containing protein</fullName>
    </recommendedName>
</protein>
<evidence type="ECO:0000259" key="2">
    <source>
        <dbReference type="SMART" id="SM00915"/>
    </source>
</evidence>
<reference evidence="3 4" key="1">
    <citation type="submission" date="2012-04" db="EMBL/GenBank/DDBJ databases">
        <authorList>
            <person name="Genoscope - CEA"/>
        </authorList>
    </citation>
    <scope>NUCLEOTIDE SEQUENCE [LARGE SCALE GENOMIC DNA]</scope>
    <source>
        <strain evidence="3 4">9807</strain>
    </source>
</reference>
<sequence length="2171" mass="229046">MATLTNMNLIGVPHASELISGIGVGFNCFTGKQMTNALAANPTIQNLGTNSQSFFKICYSAEDFNNTVTNSLGVSAQISLKKASNNSSSSSDSSSGSDSGSGSGSDSSSDSSSTFSDPSVSSTLSLSNALSINDTSVSVIVYARVENIHQALSQCQLNSSITVPTTQSECLNFYQQYGDSFVSELTEGAEYVAVFVFSCQTKEDQRSLQEALTAQVTVNVCQHISPTLGANLTAGLTETLNNTTVRCQIYQSLVGSNASLPTLSSVSQFVANIVSTAQNLNANTPVVFDFAVTGYETLFGSSLSASFINIANNRQIYLDCIAPTLTSLGHLASKYQWITTAYQAYKYSGDTTFSTKQNQLNSDISNVNSWISNIAAKPTQTPNIASSINPPPSLMNGIPVFNYLVPTQPLYGDTSNEPFQDINVGSEVTNSSSTITGTTKLTAGINGSIYGHGTPTASGTYSQTTSKTTGIAVAISNIPVLYMITVWGNNNVANFYASYNTIMDCSFPFGHGAANVSSCSGETLFLTTTNQNDGVDSLDNQVYIDKMSGQVSNGVITQLSFTDSASYSITQPTSASGSSFSWSLPAAATLIGFQGYCNSSNLLGLQPICIIVQPAKWLAPSIETQPFVNTLPVSTLGVGYNSFLGSALPNSALNSSACTSVDQGAQSEVIMKICASRQSLSETLSKTRGFSIGIPGFKLSHTKTKTKTIQVTDTDVTLVLITRVVTSSPVYTRCSLSPTLANLTTEQLFTEYGDSFVCATVNGGMYVAVFVFQCDSSAVQETVQKTLSASASIKSASLDASLSSDVSNAQSSKGVNLTCYQQVIGSSSFSLPSMTGNAETDAEALVQTASQFSASHVDTPWLLSFTTMGYEGLLPASALSSFQPIVTNRQTYQLQVAPTLTQLYGIWSEIENILQIYTTYNYYADPNIGFPIRGQQQMVYNAIQELTAWLTDVAANPQQAATSPTDGSCDPLDIIAKGTPSLNYSITITPCNSSSNRLSPLWGNNNSVSFQDICAGQPFFNSNTAFNSSHPANSTPTPLCLKDLPKIAAVQLHGGDYVDQLSTIYSYQAGAQTFSHGGSGGGPCFNLNLAVDEFISSVSGTCGDYINQLTLQTTSSQDYTFPLSPSSTGNTISWTAADNQVLLGFQGSSGDYLNQLQLIVLSLSPSTWAAPLVDDLSSPLPCLPITTVGIGFNSFSNSAMPNGALDLSSLTIGDQNATGKQWYQVCSSGESLSKTLKYAIGGGADGDSLHRKVTHTAKVSNLSVTVVIYASHEKTSPIINGTPQLSSSAQSLFSSSPTQFYSAYGDSYVSSAVLGMEYIALFVFECSTVSEQQSVLNSLSAQAVVPSDPPITLSANLAKNITQAVSSLTLDFYAYQVIRGSDTPLPNPFNSTGSSSSSSSSSQGAALLMKVLNPEISKLSLPYATSSTSTSDPANSVTVTNVIQSLLAFANGLSANNVTGSGIALSYTTVGYETLVSETSNWQFLASNRPNADAINSYLGALATINNQMQIVDDLYQRYNYTGDSTFAANCGQLKSDYQALRSQQISLFQNPFTASSYPTQPQSITNGVPTANWSIVTGPIWGNDASAHFWDINSSIAIGCETINGSTVTTATSSNNSSNPTPLPLSQLPLLISVSIWGGDYVNQIGTTYQSLGGTQQFTHGQATVNAWPALNLSKGEFITEITVIYGDYVNAVQFSTNYGQTSLLAPASCDSASVATWSVPGNCTLIGFQGSSGDYLNQLQPVCLSFSPASWSSVSVSVDEILFPYTQCIAAMTFRSIEGVTNELDNYNFFVSAYQSGISVGQFSPNPTPPDYVLQVVSNLDNNGSGTTALEFLSDQSNPEFPPPYYFVSGSYAGNIWLNSITPATTGQFTSSNVTTQIAGQSEPDAAIAGLFYYAVTSYLYVAASNGNLYWYSVGWANGVPSLSYVGSNTSYTAEAPVSLTFFPAKTLTDYDCLLLGGCAATGVVFNAENPSSTPTLYGYHGGCNATDVCKGPEGIYWATPAGGLHYQPYSGFNASLAPIWTVPSGQVILSLAYSPNAGNADPGNYPDGAIFIATAPSNPSNYSMGSIWICDVSNNTVSNAAQQDATISGSPWAIIADANLNYMCATGSGGVFLSGLCGVSLSTYAADSPNSTPENGMLVLNVEYPTAGYYWDTTLVSGAALDFIPMRF</sequence>
<dbReference type="Pfam" id="PF01419">
    <property type="entry name" value="Jacalin"/>
    <property type="match status" value="2"/>
</dbReference>
<dbReference type="CDD" id="cd09614">
    <property type="entry name" value="griffithsin_like"/>
    <property type="match status" value="2"/>
</dbReference>
<dbReference type="Proteomes" id="UP000003613">
    <property type="component" value="Unassembled WGS sequence"/>
</dbReference>
<proteinExistence type="predicted"/>
<comment type="caution">
    <text evidence="3">The sequence shown here is derived from an EMBL/GenBank/DDBJ whole genome shotgun (WGS) entry which is preliminary data.</text>
</comment>
<dbReference type="InterPro" id="IPR001229">
    <property type="entry name" value="Jacalin-like_lectin_dom"/>
</dbReference>
<name>I4HBW8_MICAE</name>
<dbReference type="SUPFAM" id="SSF51101">
    <property type="entry name" value="Mannose-binding lectins"/>
    <property type="match status" value="2"/>
</dbReference>
<dbReference type="RefSeq" id="WP_002789551.1">
    <property type="nucleotide sequence ID" value="NZ_HE973365.1"/>
</dbReference>
<dbReference type="Gene3D" id="2.100.10.30">
    <property type="entry name" value="Jacalin-like lectin domain"/>
    <property type="match status" value="2"/>
</dbReference>
<dbReference type="HOGENOM" id="CLU_236753_0_0_3"/>
<evidence type="ECO:0000313" key="4">
    <source>
        <dbReference type="Proteomes" id="UP000003613"/>
    </source>
</evidence>
<organism evidence="3 4">
    <name type="scientific">Microcystis aeruginosa PCC 9807</name>
    <dbReference type="NCBI Taxonomy" id="1160283"/>
    <lineage>
        <taxon>Bacteria</taxon>
        <taxon>Bacillati</taxon>
        <taxon>Cyanobacteriota</taxon>
        <taxon>Cyanophyceae</taxon>
        <taxon>Oscillatoriophycideae</taxon>
        <taxon>Chroococcales</taxon>
        <taxon>Microcystaceae</taxon>
        <taxon>Microcystis</taxon>
    </lineage>
</organism>
<dbReference type="PANTHER" id="PTHR47293:SF43">
    <property type="entry name" value="PENTATRICOPEPTIDE REPEAT-CONTAINING PROTEIN DWY1, CHLOROPLASTIC"/>
    <property type="match status" value="1"/>
</dbReference>
<feature type="region of interest" description="Disordered" evidence="1">
    <location>
        <begin position="84"/>
        <end position="116"/>
    </location>
</feature>
<dbReference type="PANTHER" id="PTHR47293">
    <property type="entry name" value="JACALIN-RELATED LECTIN 3"/>
    <property type="match status" value="1"/>
</dbReference>
<accession>I4HBW8</accession>
<evidence type="ECO:0000313" key="3">
    <source>
        <dbReference type="EMBL" id="CCI19542.1"/>
    </source>
</evidence>
<gene>
    <name evidence="3" type="ORF">MICAF_5150003</name>
</gene>
<evidence type="ECO:0000256" key="1">
    <source>
        <dbReference type="SAM" id="MobiDB-lite"/>
    </source>
</evidence>